<feature type="transmembrane region" description="Helical" evidence="1">
    <location>
        <begin position="25"/>
        <end position="43"/>
    </location>
</feature>
<protein>
    <submittedName>
        <fullName evidence="2">Unannotated protein</fullName>
    </submittedName>
</protein>
<evidence type="ECO:0000313" key="2">
    <source>
        <dbReference type="EMBL" id="CAB4938873.1"/>
    </source>
</evidence>
<organism evidence="2">
    <name type="scientific">freshwater metagenome</name>
    <dbReference type="NCBI Taxonomy" id="449393"/>
    <lineage>
        <taxon>unclassified sequences</taxon>
        <taxon>metagenomes</taxon>
        <taxon>ecological metagenomes</taxon>
    </lineage>
</organism>
<evidence type="ECO:0000256" key="1">
    <source>
        <dbReference type="SAM" id="Phobius"/>
    </source>
</evidence>
<accession>A0A6J7J6A6</accession>
<reference evidence="2" key="1">
    <citation type="submission" date="2020-05" db="EMBL/GenBank/DDBJ databases">
        <authorList>
            <person name="Chiriac C."/>
            <person name="Salcher M."/>
            <person name="Ghai R."/>
            <person name="Kavagutti S V."/>
        </authorList>
    </citation>
    <scope>NUCLEOTIDE SEQUENCE</scope>
</reference>
<gene>
    <name evidence="2" type="ORF">UFOPK3774_00513</name>
    <name evidence="3" type="ORF">UFOPK4049_00196</name>
</gene>
<name>A0A6J7J6A6_9ZZZZ</name>
<keyword evidence="1" id="KW-1133">Transmembrane helix</keyword>
<dbReference type="EMBL" id="CAFBNG010000073">
    <property type="protein sequence ID" value="CAB4938873.1"/>
    <property type="molecule type" value="Genomic_DNA"/>
</dbReference>
<dbReference type="AlphaFoldDB" id="A0A6J7J6A6"/>
<keyword evidence="1" id="KW-0472">Membrane</keyword>
<sequence>MAIVQNYRGWAEEEFSKANSEKGSVTVLTLGLFLLVLSAILLITDLSSLTVAKASLTHITEMAAQRGTHEVDESRYYSGSSPLPIDCPIALARVLRELENRQEKPGSFSRPEILSIVLSNFVCDSTSLEVHTKSEIRLPFKLPFADSQNFEIQAMAVARNLIDLKSSQ</sequence>
<dbReference type="EMBL" id="CAFBPB010000013">
    <property type="protein sequence ID" value="CAB4997026.1"/>
    <property type="molecule type" value="Genomic_DNA"/>
</dbReference>
<keyword evidence="1" id="KW-0812">Transmembrane</keyword>
<proteinExistence type="predicted"/>
<evidence type="ECO:0000313" key="3">
    <source>
        <dbReference type="EMBL" id="CAB4997026.1"/>
    </source>
</evidence>